<keyword evidence="3" id="KW-1185">Reference proteome</keyword>
<comment type="caution">
    <text evidence="2">The sequence shown here is derived from an EMBL/GenBank/DDBJ whole genome shotgun (WGS) entry which is preliminary data.</text>
</comment>
<evidence type="ECO:0000256" key="1">
    <source>
        <dbReference type="ARBA" id="ARBA00007626"/>
    </source>
</evidence>
<evidence type="ECO:0000313" key="2">
    <source>
        <dbReference type="EMBL" id="VVB12122.1"/>
    </source>
</evidence>
<dbReference type="EMBL" id="CABITT030000007">
    <property type="protein sequence ID" value="VVB12122.1"/>
    <property type="molecule type" value="Genomic_DNA"/>
</dbReference>
<dbReference type="AlphaFoldDB" id="A0A565CEX5"/>
<accession>A0A565CEX5</accession>
<dbReference type="PANTHER" id="PTHR46598">
    <property type="entry name" value="BNAC05G43320D PROTEIN"/>
    <property type="match status" value="1"/>
</dbReference>
<sequence length="285" mass="32857">MARIAVPFDPNADHSATFVFTPRRPPPDPTAWTIVERNRNRNRNRNEPIPAHVLWDWDNGPLPKGYNILTLKNKIEEGLSAMNQHQKRAHQFQTYQDQYSRVTDVGDAILAREMKFIHYENNDSPDKDFGTSLEFMVKHGWIVLLAQPDTETILRAYARATWLWQRLYEGEMPSITKLLGPIPPSPFTPDGKPPTCQRRRFGLISLKMFRNVVKPDTVLFNLLLGSCVRFGYSLKGQELIELMAKVEVIADAYRFVIMSCVYEINGMRDELKKFKEHTGQPGVQI</sequence>
<dbReference type="OrthoDB" id="1022566at2759"/>
<comment type="similarity">
    <text evidence="1">Belongs to the PPR family. P subfamily.</text>
</comment>
<reference evidence="2" key="1">
    <citation type="submission" date="2019-07" db="EMBL/GenBank/DDBJ databases">
        <authorList>
            <person name="Dittberner H."/>
        </authorList>
    </citation>
    <scope>NUCLEOTIDE SEQUENCE [LARGE SCALE GENOMIC DNA]</scope>
</reference>
<proteinExistence type="inferred from homology"/>
<name>A0A565CEX5_9BRAS</name>
<evidence type="ECO:0000313" key="3">
    <source>
        <dbReference type="Proteomes" id="UP000489600"/>
    </source>
</evidence>
<dbReference type="Proteomes" id="UP000489600">
    <property type="component" value="Unassembled WGS sequence"/>
</dbReference>
<gene>
    <name evidence="2" type="ORF">ANE_LOCUS22566</name>
</gene>
<dbReference type="PANTHER" id="PTHR46598:SF3">
    <property type="entry name" value="OS07G0495300 PROTEIN"/>
    <property type="match status" value="1"/>
</dbReference>
<protein>
    <submittedName>
        <fullName evidence="2">Uncharacterized protein</fullName>
    </submittedName>
</protein>
<organism evidence="2 3">
    <name type="scientific">Arabis nemorensis</name>
    <dbReference type="NCBI Taxonomy" id="586526"/>
    <lineage>
        <taxon>Eukaryota</taxon>
        <taxon>Viridiplantae</taxon>
        <taxon>Streptophyta</taxon>
        <taxon>Embryophyta</taxon>
        <taxon>Tracheophyta</taxon>
        <taxon>Spermatophyta</taxon>
        <taxon>Magnoliopsida</taxon>
        <taxon>eudicotyledons</taxon>
        <taxon>Gunneridae</taxon>
        <taxon>Pentapetalae</taxon>
        <taxon>rosids</taxon>
        <taxon>malvids</taxon>
        <taxon>Brassicales</taxon>
        <taxon>Brassicaceae</taxon>
        <taxon>Arabideae</taxon>
        <taxon>Arabis</taxon>
    </lineage>
</organism>